<comment type="similarity">
    <text evidence="1">Belongs to the DapA family.</text>
</comment>
<dbReference type="SUPFAM" id="SSF51569">
    <property type="entry name" value="Aldolase"/>
    <property type="match status" value="1"/>
</dbReference>
<dbReference type="Pfam" id="PF00701">
    <property type="entry name" value="DHDPS"/>
    <property type="match status" value="1"/>
</dbReference>
<comment type="caution">
    <text evidence="4">The sequence shown here is derived from an EMBL/GenBank/DDBJ whole genome shotgun (WGS) entry which is preliminary data.</text>
</comment>
<dbReference type="PANTHER" id="PTHR12128">
    <property type="entry name" value="DIHYDRODIPICOLINATE SYNTHASE"/>
    <property type="match status" value="1"/>
</dbReference>
<evidence type="ECO:0000313" key="4">
    <source>
        <dbReference type="EMBL" id="KAE9974099.1"/>
    </source>
</evidence>
<evidence type="ECO:0000313" key="5">
    <source>
        <dbReference type="Proteomes" id="UP000447873"/>
    </source>
</evidence>
<dbReference type="SMART" id="SM01130">
    <property type="entry name" value="DHDPS"/>
    <property type="match status" value="1"/>
</dbReference>
<dbReference type="PRINTS" id="PR00146">
    <property type="entry name" value="DHPICSNTHASE"/>
</dbReference>
<accession>A0A8H3UPE9</accession>
<name>A0A8H3UPE9_VENIN</name>
<dbReference type="Proteomes" id="UP000447873">
    <property type="component" value="Unassembled WGS sequence"/>
</dbReference>
<dbReference type="CDD" id="cd00408">
    <property type="entry name" value="DHDPS-like"/>
    <property type="match status" value="1"/>
</dbReference>
<keyword evidence="1" id="KW-0456">Lyase</keyword>
<dbReference type="InterPro" id="IPR002220">
    <property type="entry name" value="DapA-like"/>
</dbReference>
<feature type="binding site" evidence="3">
    <location>
        <position position="220"/>
    </location>
    <ligand>
        <name>pyruvate</name>
        <dbReference type="ChEBI" id="CHEBI:15361"/>
    </ligand>
</feature>
<dbReference type="GO" id="GO:0008840">
    <property type="term" value="F:4-hydroxy-tetrahydrodipicolinate synthase activity"/>
    <property type="evidence" value="ECO:0007669"/>
    <property type="project" value="TreeGrafter"/>
</dbReference>
<evidence type="ECO:0000256" key="2">
    <source>
        <dbReference type="PIRSR" id="PIRSR001365-1"/>
    </source>
</evidence>
<evidence type="ECO:0000256" key="3">
    <source>
        <dbReference type="PIRSR" id="PIRSR001365-2"/>
    </source>
</evidence>
<dbReference type="InterPro" id="IPR013785">
    <property type="entry name" value="Aldolase_TIM"/>
</dbReference>
<reference evidence="4 5" key="1">
    <citation type="submission" date="2018-12" db="EMBL/GenBank/DDBJ databases">
        <title>Venturia inaequalis Genome Resource.</title>
        <authorList>
            <person name="Lichtner F.J."/>
        </authorList>
    </citation>
    <scope>NUCLEOTIDE SEQUENCE [LARGE SCALE GENOMIC DNA]</scope>
    <source>
        <strain evidence="4 5">120213</strain>
    </source>
</reference>
<feature type="active site" description="Schiff-base intermediate with substrate" evidence="2">
    <location>
        <position position="177"/>
    </location>
</feature>
<feature type="active site" description="Proton donor/acceptor" evidence="2">
    <location>
        <position position="146"/>
    </location>
</feature>
<proteinExistence type="inferred from homology"/>
<protein>
    <submittedName>
        <fullName evidence="4">Uncharacterized protein</fullName>
    </submittedName>
</protein>
<sequence>MNTATKKPLVPASGIWVPAVTFIDSATDEIALDAQTKYFHYLSTTGIAGLIVLGSNAEAFLLTPSERRALISNARAAIGPSFPLMAGVSGNSTKQVLENIKEAVEAGADYGLLLPAAYFGKATTPSVIERFYTDVAEKSELPIVIYNFPGVCNGVDLDSDMITKLAKKLPGKIVGVKLTCGSVAKVMRIAAILPKSEFANFGGQSDFLIGGLASGSSGCICAFGNVMPKSIVKIYNLYQEGKVEEAMQLHQKAALAEQSIKSGIAATKYAASLHTAQAAGIANAEELLKPRTPYEPPSDAAKKMIKDTTEAIGQIEASL</sequence>
<dbReference type="PANTHER" id="PTHR12128:SF47">
    <property type="entry name" value="DIHYDRODIPICOLINATE SYNTHASE-RELATED"/>
    <property type="match status" value="1"/>
</dbReference>
<dbReference type="EMBL" id="WNWS01000226">
    <property type="protein sequence ID" value="KAE9974099.1"/>
    <property type="molecule type" value="Genomic_DNA"/>
</dbReference>
<dbReference type="AlphaFoldDB" id="A0A8H3UPE9"/>
<evidence type="ECO:0000256" key="1">
    <source>
        <dbReference type="PIRNR" id="PIRNR001365"/>
    </source>
</evidence>
<dbReference type="Gene3D" id="3.20.20.70">
    <property type="entry name" value="Aldolase class I"/>
    <property type="match status" value="1"/>
</dbReference>
<organism evidence="4 5">
    <name type="scientific">Venturia inaequalis</name>
    <name type="common">Apple scab fungus</name>
    <dbReference type="NCBI Taxonomy" id="5025"/>
    <lineage>
        <taxon>Eukaryota</taxon>
        <taxon>Fungi</taxon>
        <taxon>Dikarya</taxon>
        <taxon>Ascomycota</taxon>
        <taxon>Pezizomycotina</taxon>
        <taxon>Dothideomycetes</taxon>
        <taxon>Pleosporomycetidae</taxon>
        <taxon>Venturiales</taxon>
        <taxon>Venturiaceae</taxon>
        <taxon>Venturia</taxon>
    </lineage>
</organism>
<dbReference type="PIRSF" id="PIRSF001365">
    <property type="entry name" value="DHDPS"/>
    <property type="match status" value="1"/>
</dbReference>
<gene>
    <name evidence="4" type="ORF">EG328_004031</name>
</gene>